<dbReference type="InterPro" id="IPR006943">
    <property type="entry name" value="DUF641_pln"/>
</dbReference>
<feature type="coiled-coil region" evidence="1">
    <location>
        <begin position="202"/>
        <end position="229"/>
    </location>
</feature>
<evidence type="ECO:0000256" key="2">
    <source>
        <dbReference type="SAM" id="MobiDB-lite"/>
    </source>
</evidence>
<keyword evidence="1" id="KW-0175">Coiled coil</keyword>
<proteinExistence type="predicted"/>
<dbReference type="GO" id="GO:0009639">
    <property type="term" value="P:response to red or far red light"/>
    <property type="evidence" value="ECO:0007669"/>
    <property type="project" value="InterPro"/>
</dbReference>
<dbReference type="PANTHER" id="PTHR31161">
    <property type="entry name" value="PROTEIN GRAVITROPIC IN THE LIGHT 1"/>
    <property type="match status" value="1"/>
</dbReference>
<accession>A0A067K942</accession>
<dbReference type="STRING" id="180498.A0A067K942"/>
<dbReference type="Pfam" id="PF04859">
    <property type="entry name" value="DUF641"/>
    <property type="match status" value="1"/>
</dbReference>
<reference evidence="4 5" key="1">
    <citation type="journal article" date="2014" name="PLoS ONE">
        <title>Global Analysis of Gene Expression Profiles in Physic Nut (Jatropha curcas L.) Seedlings Exposed to Salt Stress.</title>
        <authorList>
            <person name="Zhang L."/>
            <person name="Zhang C."/>
            <person name="Wu P."/>
            <person name="Chen Y."/>
            <person name="Li M."/>
            <person name="Jiang H."/>
            <person name="Wu G."/>
        </authorList>
    </citation>
    <scope>NUCLEOTIDE SEQUENCE [LARGE SCALE GENOMIC DNA]</scope>
    <source>
        <strain evidence="5">cv. GZQX0401</strain>
        <tissue evidence="4">Young leaves</tissue>
    </source>
</reference>
<evidence type="ECO:0000313" key="5">
    <source>
        <dbReference type="Proteomes" id="UP000027138"/>
    </source>
</evidence>
<dbReference type="InterPro" id="IPR040225">
    <property type="entry name" value="GIL1-like"/>
</dbReference>
<evidence type="ECO:0000259" key="3">
    <source>
        <dbReference type="Pfam" id="PF04859"/>
    </source>
</evidence>
<dbReference type="AlphaFoldDB" id="A0A067K942"/>
<feature type="domain" description="DUF641" evidence="3">
    <location>
        <begin position="109"/>
        <end position="236"/>
    </location>
</feature>
<protein>
    <recommendedName>
        <fullName evidence="3">DUF641 domain-containing protein</fullName>
    </recommendedName>
</protein>
<organism evidence="4 5">
    <name type="scientific">Jatropha curcas</name>
    <name type="common">Barbados nut</name>
    <dbReference type="NCBI Taxonomy" id="180498"/>
    <lineage>
        <taxon>Eukaryota</taxon>
        <taxon>Viridiplantae</taxon>
        <taxon>Streptophyta</taxon>
        <taxon>Embryophyta</taxon>
        <taxon>Tracheophyta</taxon>
        <taxon>Spermatophyta</taxon>
        <taxon>Magnoliopsida</taxon>
        <taxon>eudicotyledons</taxon>
        <taxon>Gunneridae</taxon>
        <taxon>Pentapetalae</taxon>
        <taxon>rosids</taxon>
        <taxon>fabids</taxon>
        <taxon>Malpighiales</taxon>
        <taxon>Euphorbiaceae</taxon>
        <taxon>Crotonoideae</taxon>
        <taxon>Jatropheae</taxon>
        <taxon>Jatropha</taxon>
    </lineage>
</organism>
<dbReference type="Proteomes" id="UP000027138">
    <property type="component" value="Unassembled WGS sequence"/>
</dbReference>
<gene>
    <name evidence="4" type="ORF">JCGZ_14556</name>
</gene>
<sequence>MDGSSTTPKAPPISEMFQKFALAFKTKTFEFFNEETAADEPSDVDGFSLLDSAEDFIPDQKVIILKPDQPLNHSSPSPPTPSREPQQLLPQSTINKSMEQTQIRALNIHSAKTLISSIFATVSSFEASYLQLQTAHVPFNEEGIKSADEALVSHLQRLSDFKQFYGDLSRNPDFGADLPFGSCLEAQVQENQSKLRVLGTVSDHLQAEIDRKDNEVTALRKKMGDLQKSNFNLSKRLSG</sequence>
<dbReference type="EMBL" id="KK914782">
    <property type="protein sequence ID" value="KDP28785.1"/>
    <property type="molecule type" value="Genomic_DNA"/>
</dbReference>
<dbReference type="OrthoDB" id="1915848at2759"/>
<dbReference type="GO" id="GO:0009959">
    <property type="term" value="P:negative gravitropism"/>
    <property type="evidence" value="ECO:0007669"/>
    <property type="project" value="InterPro"/>
</dbReference>
<keyword evidence="5" id="KW-1185">Reference proteome</keyword>
<evidence type="ECO:0000256" key="1">
    <source>
        <dbReference type="SAM" id="Coils"/>
    </source>
</evidence>
<name>A0A067K942_JATCU</name>
<feature type="region of interest" description="Disordered" evidence="2">
    <location>
        <begin position="67"/>
        <end position="87"/>
    </location>
</feature>
<evidence type="ECO:0000313" key="4">
    <source>
        <dbReference type="EMBL" id="KDP28785.1"/>
    </source>
</evidence>